<accession>A0AAE1APL2</accession>
<dbReference type="AlphaFoldDB" id="A0AAE1APL2"/>
<evidence type="ECO:0000313" key="2">
    <source>
        <dbReference type="EMBL" id="KAK3791662.1"/>
    </source>
</evidence>
<sequence>MPPGPRPDRDQTNTAPTRPASCTDYCPAVGGETTRNSHGQGEIIGPSSDWQLELSIMTDFCRKSLDNYLPLALARSRLGSLSPSLVYGDVRSRSGKPSRCFLRHNSGVFPPKKSNAREGGGAFSRVGGKADPCRLSVARDLGCFGLSLVILKVLAIDDGVRYLSAVHGLPVPISHFNCDCHRTTVLVKFTLLAYRVHKTFDLCVLKRAILKRFCPKKRTVHNNGDRSTPVVALLPATTKGVDLGESRSAGAASAVGHIWCFPSRQSLSRLHVTKTSKKPPGRGNVDIYRGMDRVIK</sequence>
<comment type="caution">
    <text evidence="2">The sequence shown here is derived from an EMBL/GenBank/DDBJ whole genome shotgun (WGS) entry which is preliminary data.</text>
</comment>
<gene>
    <name evidence="2" type="ORF">RRG08_050615</name>
</gene>
<keyword evidence="3" id="KW-1185">Reference proteome</keyword>
<dbReference type="Proteomes" id="UP001283361">
    <property type="component" value="Unassembled WGS sequence"/>
</dbReference>
<organism evidence="2 3">
    <name type="scientific">Elysia crispata</name>
    <name type="common">lettuce slug</name>
    <dbReference type="NCBI Taxonomy" id="231223"/>
    <lineage>
        <taxon>Eukaryota</taxon>
        <taxon>Metazoa</taxon>
        <taxon>Spiralia</taxon>
        <taxon>Lophotrochozoa</taxon>
        <taxon>Mollusca</taxon>
        <taxon>Gastropoda</taxon>
        <taxon>Heterobranchia</taxon>
        <taxon>Euthyneura</taxon>
        <taxon>Panpulmonata</taxon>
        <taxon>Sacoglossa</taxon>
        <taxon>Placobranchoidea</taxon>
        <taxon>Plakobranchidae</taxon>
        <taxon>Elysia</taxon>
    </lineage>
</organism>
<dbReference type="EMBL" id="JAWDGP010001461">
    <property type="protein sequence ID" value="KAK3791662.1"/>
    <property type="molecule type" value="Genomic_DNA"/>
</dbReference>
<evidence type="ECO:0000313" key="3">
    <source>
        <dbReference type="Proteomes" id="UP001283361"/>
    </source>
</evidence>
<proteinExistence type="predicted"/>
<feature type="region of interest" description="Disordered" evidence="1">
    <location>
        <begin position="1"/>
        <end position="23"/>
    </location>
</feature>
<reference evidence="2" key="1">
    <citation type="journal article" date="2023" name="G3 (Bethesda)">
        <title>A reference genome for the long-term kleptoplast-retaining sea slug Elysia crispata morphotype clarki.</title>
        <authorList>
            <person name="Eastman K.E."/>
            <person name="Pendleton A.L."/>
            <person name="Shaikh M.A."/>
            <person name="Suttiyut T."/>
            <person name="Ogas R."/>
            <person name="Tomko P."/>
            <person name="Gavelis G."/>
            <person name="Widhalm J.R."/>
            <person name="Wisecaver J.H."/>
        </authorList>
    </citation>
    <scope>NUCLEOTIDE SEQUENCE</scope>
    <source>
        <strain evidence="2">ECLA1</strain>
    </source>
</reference>
<name>A0AAE1APL2_9GAST</name>
<feature type="compositionally biased region" description="Basic and acidic residues" evidence="1">
    <location>
        <begin position="1"/>
        <end position="11"/>
    </location>
</feature>
<protein>
    <submittedName>
        <fullName evidence="2">Uncharacterized protein</fullName>
    </submittedName>
</protein>
<evidence type="ECO:0000256" key="1">
    <source>
        <dbReference type="SAM" id="MobiDB-lite"/>
    </source>
</evidence>